<feature type="compositionally biased region" description="Acidic residues" evidence="1">
    <location>
        <begin position="215"/>
        <end position="224"/>
    </location>
</feature>
<feature type="compositionally biased region" description="Basic and acidic residues" evidence="1">
    <location>
        <begin position="142"/>
        <end position="151"/>
    </location>
</feature>
<organism evidence="2">
    <name type="scientific">Chromera velia CCMP2878</name>
    <dbReference type="NCBI Taxonomy" id="1169474"/>
    <lineage>
        <taxon>Eukaryota</taxon>
        <taxon>Sar</taxon>
        <taxon>Alveolata</taxon>
        <taxon>Colpodellida</taxon>
        <taxon>Chromeraceae</taxon>
        <taxon>Chromera</taxon>
    </lineage>
</organism>
<sequence>MTVCLHDCNGEKYPLEEIILVRDPERVYGQNYAWGHNVAGYENLHSRIQKQRQAVIDAHIAEFQREAGEGAGEGGGVEGEGSSSSDPLDMDMKTSAGKGDPLGPEALPTTAAANRGLLPDCAPQSPISSVSAARGSGASADESEREREGEPKSLLQTVSQVEPLCPSAPSQPSAGDPSVSAAVFLPCAVSPEREGTVLEESGESPPVGALPADREPEESEEEEASSASSSSSGGGNGKGARRGLCLHGKERRLYKVCGGSYFLCEHGRERAACEMCGPLAGVCAICKHGTHFHYCKKCGGSSMCEHGLRWTDCKGCARDVPQRSSVKRPSSSCGAAEEEAGQKKKKKVVFAEPSNLKATSFFQKESPSRKLLNRKKATDVIEGRIPKRASQTPPQPQQQATGGPLDQNAAVPPALAHGMIAPFPAFLPCVPPPGWIYVSVPLAPLYGPWLPLPKVTLPPSLEHEAADSEEQEEDGEADSEEQEENGEADSEEQEENEAADSEEQEENREADEEEQEENGEADSEEQEENEAADSEEQEENGEADSEEQEENGEADEEEGDWEEIEQEEGSDSLIYRRMHVHTRKGQCGRRV</sequence>
<dbReference type="EMBL" id="CDMZ01005718">
    <property type="protein sequence ID" value="CEM53696.1"/>
    <property type="molecule type" value="Genomic_DNA"/>
</dbReference>
<accession>A0A0G4I9J7</accession>
<feature type="compositionally biased region" description="Basic residues" evidence="1">
    <location>
        <begin position="576"/>
        <end position="591"/>
    </location>
</feature>
<name>A0A0G4I9J7_9ALVE</name>
<evidence type="ECO:0000313" key="2">
    <source>
        <dbReference type="EMBL" id="CEM53696.1"/>
    </source>
</evidence>
<proteinExistence type="predicted"/>
<dbReference type="VEuPathDB" id="CryptoDB:Cvel_12182"/>
<feature type="compositionally biased region" description="Basic and acidic residues" evidence="1">
    <location>
        <begin position="376"/>
        <end position="385"/>
    </location>
</feature>
<protein>
    <submittedName>
        <fullName evidence="2">Uncharacterized protein</fullName>
    </submittedName>
</protein>
<gene>
    <name evidence="2" type="ORF">Cvel_12182</name>
</gene>
<reference evidence="2" key="1">
    <citation type="submission" date="2014-11" db="EMBL/GenBank/DDBJ databases">
        <authorList>
            <person name="Otto D Thomas"/>
            <person name="Naeem Raeece"/>
        </authorList>
    </citation>
    <scope>NUCLEOTIDE SEQUENCE</scope>
</reference>
<evidence type="ECO:0000256" key="1">
    <source>
        <dbReference type="SAM" id="MobiDB-lite"/>
    </source>
</evidence>
<feature type="region of interest" description="Disordered" evidence="1">
    <location>
        <begin position="193"/>
        <end position="240"/>
    </location>
</feature>
<feature type="region of interest" description="Disordered" evidence="1">
    <location>
        <begin position="373"/>
        <end position="410"/>
    </location>
</feature>
<feature type="compositionally biased region" description="Gly residues" evidence="1">
    <location>
        <begin position="69"/>
        <end position="79"/>
    </location>
</feature>
<dbReference type="AlphaFoldDB" id="A0A0G4I9J7"/>
<feature type="region of interest" description="Disordered" evidence="1">
    <location>
        <begin position="67"/>
        <end position="152"/>
    </location>
</feature>
<feature type="compositionally biased region" description="Acidic residues" evidence="1">
    <location>
        <begin position="467"/>
        <end position="570"/>
    </location>
</feature>
<feature type="compositionally biased region" description="Low complexity" evidence="1">
    <location>
        <begin position="128"/>
        <end position="140"/>
    </location>
</feature>
<feature type="region of interest" description="Disordered" evidence="1">
    <location>
        <begin position="463"/>
        <end position="591"/>
    </location>
</feature>